<accession>A0A4U0H8Q2</accession>
<organism evidence="2 3">
    <name type="scientific">Sphingobacterium alkalisoli</name>
    <dbReference type="NCBI Taxonomy" id="1874115"/>
    <lineage>
        <taxon>Bacteria</taxon>
        <taxon>Pseudomonadati</taxon>
        <taxon>Bacteroidota</taxon>
        <taxon>Sphingobacteriia</taxon>
        <taxon>Sphingobacteriales</taxon>
        <taxon>Sphingobacteriaceae</taxon>
        <taxon>Sphingobacterium</taxon>
    </lineage>
</organism>
<reference evidence="2 3" key="1">
    <citation type="submission" date="2019-04" db="EMBL/GenBank/DDBJ databases">
        <title>Sphingobacterium olei sp. nov., isolated from oil-contaminated soil.</title>
        <authorList>
            <person name="Liu B."/>
        </authorList>
    </citation>
    <scope>NUCLEOTIDE SEQUENCE [LARGE SCALE GENOMIC DNA]</scope>
    <source>
        <strain evidence="2 3">Y3L14</strain>
    </source>
</reference>
<feature type="region of interest" description="Disordered" evidence="1">
    <location>
        <begin position="30"/>
        <end position="49"/>
    </location>
</feature>
<evidence type="ECO:0000256" key="1">
    <source>
        <dbReference type="SAM" id="MobiDB-lite"/>
    </source>
</evidence>
<comment type="caution">
    <text evidence="2">The sequence shown here is derived from an EMBL/GenBank/DDBJ whole genome shotgun (WGS) entry which is preliminary data.</text>
</comment>
<evidence type="ECO:0000313" key="2">
    <source>
        <dbReference type="EMBL" id="TJY68136.1"/>
    </source>
</evidence>
<gene>
    <name evidence="2" type="ORF">FAZ19_02430</name>
</gene>
<proteinExistence type="predicted"/>
<evidence type="ECO:0000313" key="3">
    <source>
        <dbReference type="Proteomes" id="UP000309872"/>
    </source>
</evidence>
<dbReference type="EMBL" id="SUKA01000001">
    <property type="protein sequence ID" value="TJY68136.1"/>
    <property type="molecule type" value="Genomic_DNA"/>
</dbReference>
<keyword evidence="3" id="KW-1185">Reference proteome</keyword>
<sequence>MPRQLKNNEVIRAARDESFKFEGAENRMPVEKFSKTSGEGRHSNHPNYNQEVMDRISKFTKDNPEFTSSDALKFTRNLVKDLKQTIENNPSTKVNDLFKSVVPAGLQDNTRTELNIMPAIKPKIDTALML</sequence>
<dbReference type="InterPro" id="IPR032871">
    <property type="entry name" value="AHH_dom_containing"/>
</dbReference>
<dbReference type="Proteomes" id="UP000309872">
    <property type="component" value="Unassembled WGS sequence"/>
</dbReference>
<dbReference type="Pfam" id="PF14412">
    <property type="entry name" value="AHH"/>
    <property type="match status" value="1"/>
</dbReference>
<name>A0A4U0H8Q2_9SPHI</name>
<dbReference type="OrthoDB" id="1268901at2"/>
<feature type="compositionally biased region" description="Basic and acidic residues" evidence="1">
    <location>
        <begin position="30"/>
        <end position="42"/>
    </location>
</feature>
<protein>
    <submittedName>
        <fullName evidence="2">Uncharacterized protein</fullName>
    </submittedName>
</protein>
<dbReference type="AlphaFoldDB" id="A0A4U0H8Q2"/>